<dbReference type="GO" id="GO:0051131">
    <property type="term" value="P:chaperone-mediated protein complex assembly"/>
    <property type="evidence" value="ECO:0007669"/>
    <property type="project" value="TreeGrafter"/>
</dbReference>
<dbReference type="GO" id="GO:0006457">
    <property type="term" value="P:protein folding"/>
    <property type="evidence" value="ECO:0007669"/>
    <property type="project" value="InterPro"/>
</dbReference>
<dbReference type="GO" id="GO:0005737">
    <property type="term" value="C:cytoplasm"/>
    <property type="evidence" value="ECO:0007669"/>
    <property type="project" value="TreeGrafter"/>
</dbReference>
<protein>
    <submittedName>
        <fullName evidence="5">Prefoldin</fullName>
    </submittedName>
</protein>
<feature type="coiled-coil region" evidence="3">
    <location>
        <begin position="78"/>
        <end position="105"/>
    </location>
</feature>
<keyword evidence="6" id="KW-1185">Reference proteome</keyword>
<dbReference type="GO" id="GO:0051082">
    <property type="term" value="F:unfolded protein binding"/>
    <property type="evidence" value="ECO:0007669"/>
    <property type="project" value="InterPro"/>
</dbReference>
<dbReference type="SUPFAM" id="SSF46579">
    <property type="entry name" value="Prefoldin"/>
    <property type="match status" value="1"/>
</dbReference>
<gene>
    <name evidence="5" type="ORF">BJ684DRAFT_10102</name>
    <name evidence="4" type="ORF">BJ684DRAFT_11511</name>
</gene>
<reference evidence="6" key="1">
    <citation type="journal article" date="2018" name="Nat. Microbiol.">
        <title>Leveraging single-cell genomics to expand the fungal tree of life.</title>
        <authorList>
            <person name="Ahrendt S.R."/>
            <person name="Quandt C.A."/>
            <person name="Ciobanu D."/>
            <person name="Clum A."/>
            <person name="Salamov A."/>
            <person name="Andreopoulos B."/>
            <person name="Cheng J.F."/>
            <person name="Woyke T."/>
            <person name="Pelin A."/>
            <person name="Henrissat B."/>
            <person name="Reynolds N.K."/>
            <person name="Benny G.L."/>
            <person name="Smith M.E."/>
            <person name="James T.Y."/>
            <person name="Grigoriev I.V."/>
        </authorList>
    </citation>
    <scope>NUCLEOTIDE SEQUENCE [LARGE SCALE GENOMIC DNA]</scope>
</reference>
<dbReference type="AlphaFoldDB" id="A0A4P9Y3A1"/>
<evidence type="ECO:0000256" key="2">
    <source>
        <dbReference type="ARBA" id="ARBA00023186"/>
    </source>
</evidence>
<dbReference type="InterPro" id="IPR009053">
    <property type="entry name" value="Prefoldin"/>
</dbReference>
<dbReference type="FunFam" id="1.10.287.370:FF:000003">
    <property type="entry name" value="Prefoldin subunit 6"/>
    <property type="match status" value="1"/>
</dbReference>
<keyword evidence="3" id="KW-0175">Coiled coil</keyword>
<sequence length="109" mass="12319">MSLEARLEAATSAFRGIQQEISTTVETRQRLDSQLSENEQVQKEFGELEEGAQIYKLIGPSLVPQERVEATGNVKKRLEFIKGEIDRVEKLLKDLTAKQEAKKSEVSIE</sequence>
<dbReference type="CDD" id="cd23161">
    <property type="entry name" value="Prefoldin_6"/>
    <property type="match status" value="1"/>
</dbReference>
<evidence type="ECO:0000256" key="1">
    <source>
        <dbReference type="ARBA" id="ARBA00008045"/>
    </source>
</evidence>
<dbReference type="EMBL" id="KZ988341">
    <property type="protein sequence ID" value="RKP12415.1"/>
    <property type="molecule type" value="Genomic_DNA"/>
</dbReference>
<evidence type="ECO:0000313" key="4">
    <source>
        <dbReference type="EMBL" id="RKP12415.1"/>
    </source>
</evidence>
<organism evidence="5 6">
    <name type="scientific">Piptocephalis cylindrospora</name>
    <dbReference type="NCBI Taxonomy" id="1907219"/>
    <lineage>
        <taxon>Eukaryota</taxon>
        <taxon>Fungi</taxon>
        <taxon>Fungi incertae sedis</taxon>
        <taxon>Zoopagomycota</taxon>
        <taxon>Zoopagomycotina</taxon>
        <taxon>Zoopagomycetes</taxon>
        <taxon>Zoopagales</taxon>
        <taxon>Piptocephalidaceae</taxon>
        <taxon>Piptocephalis</taxon>
    </lineage>
</organism>
<reference evidence="5" key="2">
    <citation type="submission" date="2018-06" db="EMBL/GenBank/DDBJ databases">
        <title>Leveraging single-cell genomics to expand the Fungal Tree of Life.</title>
        <authorList>
            <consortium name="DOE Joint Genome Institute"/>
            <person name="Ahrendt S.R."/>
            <person name="Quandt C.A."/>
            <person name="Ciobanu D."/>
            <person name="Clum A."/>
            <person name="Salamov A."/>
            <person name="Andreopoulos B."/>
            <person name="Cheng J.-F."/>
            <person name="Woyke T."/>
            <person name="Pelin A."/>
            <person name="Henrissat B."/>
            <person name="Reynolds N."/>
            <person name="Benny G.L."/>
            <person name="Smith M.E."/>
            <person name="James T.Y."/>
            <person name="Grigoriev I.V."/>
        </authorList>
    </citation>
    <scope>NUCLEOTIDE SEQUENCE</scope>
    <source>
        <strain evidence="5">RSA 2659</strain>
    </source>
</reference>
<comment type="similarity">
    <text evidence="1">Belongs to the prefoldin subunit beta family.</text>
</comment>
<dbReference type="Pfam" id="PF01920">
    <property type="entry name" value="Prefoldin_2"/>
    <property type="match status" value="1"/>
</dbReference>
<name>A0A4P9Y3A1_9FUNG</name>
<dbReference type="PANTHER" id="PTHR21431:SF0">
    <property type="entry name" value="PREFOLDIN SUBUNIT 6"/>
    <property type="match status" value="1"/>
</dbReference>
<dbReference type="PANTHER" id="PTHR21431">
    <property type="entry name" value="PREFOLDIN SUBUNIT 6"/>
    <property type="match status" value="1"/>
</dbReference>
<dbReference type="Gene3D" id="1.10.287.370">
    <property type="match status" value="1"/>
</dbReference>
<keyword evidence="2" id="KW-0143">Chaperone</keyword>
<evidence type="ECO:0000313" key="6">
    <source>
        <dbReference type="Proteomes" id="UP000267251"/>
    </source>
</evidence>
<evidence type="ECO:0000256" key="3">
    <source>
        <dbReference type="SAM" id="Coils"/>
    </source>
</evidence>
<proteinExistence type="inferred from homology"/>
<evidence type="ECO:0000313" key="5">
    <source>
        <dbReference type="EMBL" id="RKP13408.1"/>
    </source>
</evidence>
<dbReference type="OrthoDB" id="248120at2759"/>
<dbReference type="GO" id="GO:0051087">
    <property type="term" value="F:protein-folding chaperone binding"/>
    <property type="evidence" value="ECO:0007669"/>
    <property type="project" value="TreeGrafter"/>
</dbReference>
<dbReference type="EMBL" id="KZ988029">
    <property type="protein sequence ID" value="RKP13408.1"/>
    <property type="molecule type" value="Genomic_DNA"/>
</dbReference>
<dbReference type="GO" id="GO:0016272">
    <property type="term" value="C:prefoldin complex"/>
    <property type="evidence" value="ECO:0007669"/>
    <property type="project" value="InterPro"/>
</dbReference>
<dbReference type="InterPro" id="IPR002777">
    <property type="entry name" value="PFD_beta-like"/>
</dbReference>
<accession>A0A4P9Y3A1</accession>
<dbReference type="Proteomes" id="UP000267251">
    <property type="component" value="Unassembled WGS sequence"/>
</dbReference>